<reference evidence="2 3" key="1">
    <citation type="submission" date="2023-09" db="EMBL/GenBank/DDBJ databases">
        <authorList>
            <person name="Wang M."/>
        </authorList>
    </citation>
    <scope>NUCLEOTIDE SEQUENCE [LARGE SCALE GENOMIC DNA]</scope>
    <source>
        <strain evidence="2">GT-2023</strain>
        <tissue evidence="2">Liver</tissue>
    </source>
</reference>
<evidence type="ECO:0000256" key="1">
    <source>
        <dbReference type="SAM" id="MobiDB-lite"/>
    </source>
</evidence>
<feature type="compositionally biased region" description="Polar residues" evidence="1">
    <location>
        <begin position="132"/>
        <end position="141"/>
    </location>
</feature>
<feature type="compositionally biased region" description="Basic residues" evidence="1">
    <location>
        <begin position="171"/>
        <end position="180"/>
    </location>
</feature>
<comment type="caution">
    <text evidence="2">The sequence shown here is derived from an EMBL/GenBank/DDBJ whole genome shotgun (WGS) entry which is preliminary data.</text>
</comment>
<gene>
    <name evidence="2" type="ORF">QQF64_013804</name>
</gene>
<feature type="compositionally biased region" description="Polar residues" evidence="1">
    <location>
        <begin position="182"/>
        <end position="194"/>
    </location>
</feature>
<feature type="region of interest" description="Disordered" evidence="1">
    <location>
        <begin position="127"/>
        <end position="207"/>
    </location>
</feature>
<organism evidence="2 3">
    <name type="scientific">Cirrhinus molitorella</name>
    <name type="common">mud carp</name>
    <dbReference type="NCBI Taxonomy" id="172907"/>
    <lineage>
        <taxon>Eukaryota</taxon>
        <taxon>Metazoa</taxon>
        <taxon>Chordata</taxon>
        <taxon>Craniata</taxon>
        <taxon>Vertebrata</taxon>
        <taxon>Euteleostomi</taxon>
        <taxon>Actinopterygii</taxon>
        <taxon>Neopterygii</taxon>
        <taxon>Teleostei</taxon>
        <taxon>Ostariophysi</taxon>
        <taxon>Cypriniformes</taxon>
        <taxon>Cyprinidae</taxon>
        <taxon>Labeoninae</taxon>
        <taxon>Labeonini</taxon>
        <taxon>Cirrhinus</taxon>
    </lineage>
</organism>
<sequence length="229" mass="24979">MFDSRRRERCVRAVRSNTLFREQCWHGARPRGDSERGVIAAYPAACWIVLLGSSDSITPLSASAHLAACAEHSTHTCTLILLPSLGDDNDGMPWSEERVVRKVLYLSLKEFKSAQKRQLCDDLSNGGKGPNASLSNGQLNGCGSKGGRKADGSCSQSTDGSSEYSEDGPAKKRPRLHAQRKFAQSQPNSPSSTPVKMADPSLPTPLTHITFLSSRKPKTEDFLTFICLR</sequence>
<accession>A0ABR3LS77</accession>
<proteinExistence type="predicted"/>
<feature type="compositionally biased region" description="Polar residues" evidence="1">
    <location>
        <begin position="153"/>
        <end position="163"/>
    </location>
</feature>
<dbReference type="EMBL" id="JAYMGO010000019">
    <property type="protein sequence ID" value="KAL1255743.1"/>
    <property type="molecule type" value="Genomic_DNA"/>
</dbReference>
<name>A0ABR3LS77_9TELE</name>
<feature type="non-terminal residue" evidence="2">
    <location>
        <position position="229"/>
    </location>
</feature>
<dbReference type="Proteomes" id="UP001558613">
    <property type="component" value="Unassembled WGS sequence"/>
</dbReference>
<evidence type="ECO:0000313" key="3">
    <source>
        <dbReference type="Proteomes" id="UP001558613"/>
    </source>
</evidence>
<evidence type="ECO:0000313" key="2">
    <source>
        <dbReference type="EMBL" id="KAL1255743.1"/>
    </source>
</evidence>
<keyword evidence="3" id="KW-1185">Reference proteome</keyword>
<protein>
    <submittedName>
        <fullName evidence="2">Uncharacterized protein</fullName>
    </submittedName>
</protein>